<proteinExistence type="predicted"/>
<dbReference type="Proteomes" id="UP000189161">
    <property type="component" value="Unassembled WGS sequence"/>
</dbReference>
<dbReference type="EMBL" id="MLHK01000010">
    <property type="protein sequence ID" value="OOF46792.1"/>
    <property type="molecule type" value="Genomic_DNA"/>
</dbReference>
<comment type="caution">
    <text evidence="3">The sequence shown here is derived from an EMBL/GenBank/DDBJ whole genome shotgun (WGS) entry which is preliminary data.</text>
</comment>
<dbReference type="OrthoDB" id="10005628at2"/>
<evidence type="ECO:0000256" key="1">
    <source>
        <dbReference type="SAM" id="Coils"/>
    </source>
</evidence>
<name>A0A1V3J3B4_9PAST</name>
<feature type="coiled-coil region" evidence="1">
    <location>
        <begin position="1"/>
        <end position="94"/>
    </location>
</feature>
<gene>
    <name evidence="2" type="ORF">BKK51_01615</name>
    <name evidence="3" type="ORF">BKK52_03580</name>
</gene>
<accession>A0A1V3J3B4</accession>
<accession>A0A1V3IX41</accession>
<evidence type="ECO:0000313" key="5">
    <source>
        <dbReference type="Proteomes" id="UP000189161"/>
    </source>
</evidence>
<protein>
    <submittedName>
        <fullName evidence="3">Uncharacterized protein</fullName>
    </submittedName>
</protein>
<dbReference type="AlphaFoldDB" id="A0A1V3J3B4"/>
<reference evidence="4 5" key="1">
    <citation type="submission" date="2016-10" db="EMBL/GenBank/DDBJ databases">
        <title>Rodentibacter gen. nov. and new species.</title>
        <authorList>
            <person name="Christensen H."/>
        </authorList>
    </citation>
    <scope>NUCLEOTIDE SEQUENCE [LARGE SCALE GENOMIC DNA]</scope>
    <source>
        <strain evidence="2 4">H1983213011</strain>
        <strain evidence="3 5">H1987082031</strain>
    </source>
</reference>
<keyword evidence="5" id="KW-1185">Reference proteome</keyword>
<dbReference type="RefSeq" id="WP_077419842.1">
    <property type="nucleotide sequence ID" value="NZ_MLHK01000010.1"/>
</dbReference>
<evidence type="ECO:0000313" key="4">
    <source>
        <dbReference type="Proteomes" id="UP000188728"/>
    </source>
</evidence>
<keyword evidence="1" id="KW-0175">Coiled coil</keyword>
<dbReference type="Proteomes" id="UP000188728">
    <property type="component" value="Unassembled WGS sequence"/>
</dbReference>
<dbReference type="EMBL" id="MLHL01000015">
    <property type="protein sequence ID" value="OOF49606.1"/>
    <property type="molecule type" value="Genomic_DNA"/>
</dbReference>
<organism evidence="3 5">
    <name type="scientific">Rodentibacter trehalosifermentans</name>
    <dbReference type="NCBI Taxonomy" id="1908263"/>
    <lineage>
        <taxon>Bacteria</taxon>
        <taxon>Pseudomonadati</taxon>
        <taxon>Pseudomonadota</taxon>
        <taxon>Gammaproteobacteria</taxon>
        <taxon>Pasteurellales</taxon>
        <taxon>Pasteurellaceae</taxon>
        <taxon>Rodentibacter</taxon>
    </lineage>
</organism>
<evidence type="ECO:0000313" key="3">
    <source>
        <dbReference type="EMBL" id="OOF49606.1"/>
    </source>
</evidence>
<sequence>MKIKERELANLSQIRKENEEIIKKNNDLVNRNRYLSSELNKLANINKEIKKLEVKEEKYRECHSWILPKPKELVEQCKHDLKYVQDELSKLRQKLPY</sequence>
<evidence type="ECO:0000313" key="2">
    <source>
        <dbReference type="EMBL" id="OOF46792.1"/>
    </source>
</evidence>